<reference evidence="2 3" key="1">
    <citation type="submission" date="2019-07" db="EMBL/GenBank/DDBJ databases">
        <title>Whole genome shotgun sequence of Rhodospirillum oryzae NBRC 107573.</title>
        <authorList>
            <person name="Hosoyama A."/>
            <person name="Uohara A."/>
            <person name="Ohji S."/>
            <person name="Ichikawa N."/>
        </authorList>
    </citation>
    <scope>NUCLEOTIDE SEQUENCE [LARGE SCALE GENOMIC DNA]</scope>
    <source>
        <strain evidence="2 3">NBRC 107573</strain>
    </source>
</reference>
<dbReference type="AlphaFoldDB" id="A0A512HC65"/>
<evidence type="ECO:0000313" key="3">
    <source>
        <dbReference type="Proteomes" id="UP000321567"/>
    </source>
</evidence>
<organism evidence="2 3">
    <name type="scientific">Pararhodospirillum oryzae</name>
    <dbReference type="NCBI Taxonomy" id="478448"/>
    <lineage>
        <taxon>Bacteria</taxon>
        <taxon>Pseudomonadati</taxon>
        <taxon>Pseudomonadota</taxon>
        <taxon>Alphaproteobacteria</taxon>
        <taxon>Rhodospirillales</taxon>
        <taxon>Rhodospirillaceae</taxon>
        <taxon>Pararhodospirillum</taxon>
    </lineage>
</organism>
<gene>
    <name evidence="2" type="ORF">ROR02_31110</name>
</gene>
<feature type="region of interest" description="Disordered" evidence="1">
    <location>
        <begin position="46"/>
        <end position="112"/>
    </location>
</feature>
<accession>A0A512HC65</accession>
<proteinExistence type="predicted"/>
<evidence type="ECO:0000256" key="1">
    <source>
        <dbReference type="SAM" id="MobiDB-lite"/>
    </source>
</evidence>
<protein>
    <submittedName>
        <fullName evidence="2">Uncharacterized protein</fullName>
    </submittedName>
</protein>
<name>A0A512HC65_9PROT</name>
<keyword evidence="3" id="KW-1185">Reference proteome</keyword>
<feature type="compositionally biased region" description="Basic and acidic residues" evidence="1">
    <location>
        <begin position="49"/>
        <end position="70"/>
    </location>
</feature>
<dbReference type="EMBL" id="BJZO01000139">
    <property type="protein sequence ID" value="GEO82980.1"/>
    <property type="molecule type" value="Genomic_DNA"/>
</dbReference>
<sequence>MARNTEVLKTPLWRSSMSSRILLCVTPKGISPCSRNDPMPALVASSARQRVEPSDSPERINASDRFRNDEPEGIPMVSDAGFGTLSGGTPSLDPNPPLAVPENRRARAPPPG</sequence>
<comment type="caution">
    <text evidence="2">The sequence shown here is derived from an EMBL/GenBank/DDBJ whole genome shotgun (WGS) entry which is preliminary data.</text>
</comment>
<evidence type="ECO:0000313" key="2">
    <source>
        <dbReference type="EMBL" id="GEO82980.1"/>
    </source>
</evidence>
<dbReference type="Proteomes" id="UP000321567">
    <property type="component" value="Unassembled WGS sequence"/>
</dbReference>